<dbReference type="InterPro" id="IPR036919">
    <property type="entry name" value="Ribo_uL30_ferredoxin-like_sf"/>
</dbReference>
<dbReference type="GO" id="GO:0003735">
    <property type="term" value="F:structural constituent of ribosome"/>
    <property type="evidence" value="ECO:0007669"/>
    <property type="project" value="InterPro"/>
</dbReference>
<proteinExistence type="inferred from homology"/>
<evidence type="ECO:0000259" key="8">
    <source>
        <dbReference type="Pfam" id="PF00327"/>
    </source>
</evidence>
<sequence>MALKVKLTKSSAGSSVDQLATIASLGLKKFGSERILQDTPTVRGLVNKVRHLVTAETVQGDAPKIARRKPRKIRARDAARARKAQASKA</sequence>
<dbReference type="AlphaFoldDB" id="A0A250IPK1"/>
<dbReference type="GO" id="GO:0006412">
    <property type="term" value="P:translation"/>
    <property type="evidence" value="ECO:0007669"/>
    <property type="project" value="InterPro"/>
</dbReference>
<feature type="compositionally biased region" description="Basic residues" evidence="7">
    <location>
        <begin position="65"/>
        <end position="74"/>
    </location>
</feature>
<keyword evidence="10" id="KW-1185">Reference proteome</keyword>
<keyword evidence="4 6" id="KW-0687">Ribonucleoprotein</keyword>
<comment type="subunit">
    <text evidence="2">Part of the 50S ribosomal subunit.</text>
</comment>
<dbReference type="InterPro" id="IPR005996">
    <property type="entry name" value="Ribosomal_uL30_bac-type"/>
</dbReference>
<evidence type="ECO:0000256" key="1">
    <source>
        <dbReference type="ARBA" id="ARBA00007594"/>
    </source>
</evidence>
<evidence type="ECO:0000256" key="7">
    <source>
        <dbReference type="SAM" id="MobiDB-lite"/>
    </source>
</evidence>
<evidence type="ECO:0000256" key="6">
    <source>
        <dbReference type="RuleBase" id="RU003734"/>
    </source>
</evidence>
<evidence type="ECO:0000313" key="10">
    <source>
        <dbReference type="Proteomes" id="UP000217289"/>
    </source>
</evidence>
<dbReference type="SUPFAM" id="SSF55129">
    <property type="entry name" value="Ribosomal protein L30p/L7e"/>
    <property type="match status" value="1"/>
</dbReference>
<feature type="domain" description="Large ribosomal subunit protein uL30-like ferredoxin-like fold" evidence="8">
    <location>
        <begin position="3"/>
        <end position="53"/>
    </location>
</feature>
<dbReference type="EMBL" id="CP022163">
    <property type="protein sequence ID" value="ATB33097.1"/>
    <property type="molecule type" value="Genomic_DNA"/>
</dbReference>
<dbReference type="GO" id="GO:0015934">
    <property type="term" value="C:large ribosomal subunit"/>
    <property type="evidence" value="ECO:0007669"/>
    <property type="project" value="InterPro"/>
</dbReference>
<evidence type="ECO:0000256" key="2">
    <source>
        <dbReference type="ARBA" id="ARBA00011838"/>
    </source>
</evidence>
<dbReference type="CDD" id="cd01658">
    <property type="entry name" value="Ribosomal_L30"/>
    <property type="match status" value="1"/>
</dbReference>
<comment type="similarity">
    <text evidence="1 6">Belongs to the universal ribosomal protein uL30 family.</text>
</comment>
<dbReference type="NCBIfam" id="TIGR01308">
    <property type="entry name" value="rpmD_bact"/>
    <property type="match status" value="1"/>
</dbReference>
<gene>
    <name evidence="9" type="ORF">MEBOL_006586</name>
</gene>
<dbReference type="InterPro" id="IPR018038">
    <property type="entry name" value="Ribosomal_uL30_CS"/>
</dbReference>
<protein>
    <recommendedName>
        <fullName evidence="5">50S ribosomal protein L30</fullName>
    </recommendedName>
</protein>
<dbReference type="KEGG" id="mbd:MEBOL_006586"/>
<dbReference type="RefSeq" id="WP_095981189.1">
    <property type="nucleotide sequence ID" value="NZ_CP022163.1"/>
</dbReference>
<accession>A0A250IPK1</accession>
<evidence type="ECO:0000256" key="3">
    <source>
        <dbReference type="ARBA" id="ARBA00022980"/>
    </source>
</evidence>
<dbReference type="Proteomes" id="UP000217289">
    <property type="component" value="Chromosome"/>
</dbReference>
<reference evidence="9 10" key="1">
    <citation type="submission" date="2017-06" db="EMBL/GenBank/DDBJ databases">
        <authorList>
            <person name="Kim H.J."/>
            <person name="Triplett B.A."/>
        </authorList>
    </citation>
    <scope>NUCLEOTIDE SEQUENCE [LARGE SCALE GENOMIC DNA]</scope>
    <source>
        <strain evidence="9 10">DSM 14713</strain>
    </source>
</reference>
<evidence type="ECO:0000256" key="4">
    <source>
        <dbReference type="ARBA" id="ARBA00023274"/>
    </source>
</evidence>
<dbReference type="HAMAP" id="MF_01371_B">
    <property type="entry name" value="Ribosomal_uL30_B"/>
    <property type="match status" value="1"/>
</dbReference>
<name>A0A250IPK1_9BACT</name>
<feature type="region of interest" description="Disordered" evidence="7">
    <location>
        <begin position="60"/>
        <end position="89"/>
    </location>
</feature>
<dbReference type="OrthoDB" id="9812790at2"/>
<keyword evidence="3 6" id="KW-0689">Ribosomal protein</keyword>
<dbReference type="InterPro" id="IPR016082">
    <property type="entry name" value="Ribosomal_uL30_ferredoxin-like"/>
</dbReference>
<evidence type="ECO:0000313" key="9">
    <source>
        <dbReference type="EMBL" id="ATB33097.1"/>
    </source>
</evidence>
<dbReference type="Gene3D" id="3.30.1390.20">
    <property type="entry name" value="Ribosomal protein L30, ferredoxin-like fold domain"/>
    <property type="match status" value="1"/>
</dbReference>
<dbReference type="Pfam" id="PF00327">
    <property type="entry name" value="Ribosomal_L30"/>
    <property type="match status" value="1"/>
</dbReference>
<evidence type="ECO:0000256" key="5">
    <source>
        <dbReference type="ARBA" id="ARBA00035492"/>
    </source>
</evidence>
<dbReference type="PROSITE" id="PS00634">
    <property type="entry name" value="RIBOSOMAL_L30"/>
    <property type="match status" value="1"/>
</dbReference>
<organism evidence="9 10">
    <name type="scientific">Melittangium boletus DSM 14713</name>
    <dbReference type="NCBI Taxonomy" id="1294270"/>
    <lineage>
        <taxon>Bacteria</taxon>
        <taxon>Pseudomonadati</taxon>
        <taxon>Myxococcota</taxon>
        <taxon>Myxococcia</taxon>
        <taxon>Myxococcales</taxon>
        <taxon>Cystobacterineae</taxon>
        <taxon>Archangiaceae</taxon>
        <taxon>Melittangium</taxon>
    </lineage>
</organism>